<protein>
    <submittedName>
        <fullName evidence="2">Uncharacterized protein</fullName>
    </submittedName>
</protein>
<evidence type="ECO:0000256" key="1">
    <source>
        <dbReference type="SAM" id="MobiDB-lite"/>
    </source>
</evidence>
<evidence type="ECO:0000313" key="3">
    <source>
        <dbReference type="Proteomes" id="UP001596084"/>
    </source>
</evidence>
<gene>
    <name evidence="2" type="ORF">ACFPP7_11135</name>
</gene>
<accession>A0ABW0QFL9</accession>
<organism evidence="2 3">
    <name type="scientific">Polaromonas jejuensis</name>
    <dbReference type="NCBI Taxonomy" id="457502"/>
    <lineage>
        <taxon>Bacteria</taxon>
        <taxon>Pseudomonadati</taxon>
        <taxon>Pseudomonadota</taxon>
        <taxon>Betaproteobacteria</taxon>
        <taxon>Burkholderiales</taxon>
        <taxon>Comamonadaceae</taxon>
        <taxon>Polaromonas</taxon>
    </lineage>
</organism>
<dbReference type="RefSeq" id="WP_068834504.1">
    <property type="nucleotide sequence ID" value="NZ_JBHSMX010000016.1"/>
</dbReference>
<keyword evidence="3" id="KW-1185">Reference proteome</keyword>
<reference evidence="3" key="1">
    <citation type="journal article" date="2019" name="Int. J. Syst. Evol. Microbiol.">
        <title>The Global Catalogue of Microorganisms (GCM) 10K type strain sequencing project: providing services to taxonomists for standard genome sequencing and annotation.</title>
        <authorList>
            <consortium name="The Broad Institute Genomics Platform"/>
            <consortium name="The Broad Institute Genome Sequencing Center for Infectious Disease"/>
            <person name="Wu L."/>
            <person name="Ma J."/>
        </authorList>
    </citation>
    <scope>NUCLEOTIDE SEQUENCE [LARGE SCALE GENOMIC DNA]</scope>
    <source>
        <strain evidence="3">CGMCC 4.7277</strain>
    </source>
</reference>
<feature type="compositionally biased region" description="Pro residues" evidence="1">
    <location>
        <begin position="58"/>
        <end position="70"/>
    </location>
</feature>
<feature type="region of interest" description="Disordered" evidence="1">
    <location>
        <begin position="48"/>
        <end position="75"/>
    </location>
</feature>
<proteinExistence type="predicted"/>
<name>A0ABW0QFL9_9BURK</name>
<sequence>MNLTLWLIVAIVLTFACALVGSWLSTRWQEVKHAPEYRTTNLSVIESDVRESREQVPDAPPAASAPPPKVQPLKQLSRPTMAAIQKEAMMAAFEDFTAGTRRPAPYPPHTRAHILWFAVYEQTQLELQTRNVEEAP</sequence>
<evidence type="ECO:0000313" key="2">
    <source>
        <dbReference type="EMBL" id="MFC5521469.1"/>
    </source>
</evidence>
<dbReference type="EMBL" id="JBHSMX010000016">
    <property type="protein sequence ID" value="MFC5521469.1"/>
    <property type="molecule type" value="Genomic_DNA"/>
</dbReference>
<comment type="caution">
    <text evidence="2">The sequence shown here is derived from an EMBL/GenBank/DDBJ whole genome shotgun (WGS) entry which is preliminary data.</text>
</comment>
<dbReference type="Proteomes" id="UP001596084">
    <property type="component" value="Unassembled WGS sequence"/>
</dbReference>